<dbReference type="InterPro" id="IPR050464">
    <property type="entry name" value="Zeta_carotene_desat/Oxidored"/>
</dbReference>
<reference evidence="2 3" key="1">
    <citation type="submission" date="2015-11" db="EMBL/GenBank/DDBJ databases">
        <title>Exploring the genomic traits of fungus-feeding bacterial genus Collimonas.</title>
        <authorList>
            <person name="Song C."/>
            <person name="Schmidt R."/>
            <person name="de Jager V."/>
            <person name="Krzyzanowska D."/>
            <person name="Jongedijk E."/>
            <person name="Cankar K."/>
            <person name="Beekwilder J."/>
            <person name="van Veen A."/>
            <person name="de Boer W."/>
            <person name="van Veen J.A."/>
            <person name="Garbeva P."/>
        </authorList>
    </citation>
    <scope>NUCLEOTIDE SEQUENCE [LARGE SCALE GENOMIC DNA]</scope>
    <source>
        <strain evidence="2 3">Ter91</strain>
    </source>
</reference>
<proteinExistence type="predicted"/>
<dbReference type="PANTHER" id="PTHR42923:SF47">
    <property type="entry name" value="BLR3003 PROTEIN"/>
    <property type="match status" value="1"/>
</dbReference>
<dbReference type="PANTHER" id="PTHR42923">
    <property type="entry name" value="PROTOPORPHYRINOGEN OXIDASE"/>
    <property type="match status" value="1"/>
</dbReference>
<dbReference type="InterPro" id="IPR036188">
    <property type="entry name" value="FAD/NAD-bd_sf"/>
</dbReference>
<accession>A0A127Q631</accession>
<dbReference type="EMBL" id="CP013234">
    <property type="protein sequence ID" value="AMP05519.1"/>
    <property type="molecule type" value="Genomic_DNA"/>
</dbReference>
<dbReference type="Pfam" id="PF01593">
    <property type="entry name" value="Amino_oxidase"/>
    <property type="match status" value="1"/>
</dbReference>
<dbReference type="AlphaFoldDB" id="A0A127Q631"/>
<dbReference type="RefSeq" id="WP_061941528.1">
    <property type="nucleotide sequence ID" value="NZ_CP013234.1"/>
</dbReference>
<dbReference type="KEGG" id="cpra:CPter91_3186"/>
<evidence type="ECO:0000259" key="1">
    <source>
        <dbReference type="Pfam" id="PF01593"/>
    </source>
</evidence>
<gene>
    <name evidence="2" type="ORF">CPter91_3186</name>
</gene>
<dbReference type="Proteomes" id="UP000074561">
    <property type="component" value="Chromosome"/>
</dbReference>
<dbReference type="InterPro" id="IPR017830">
    <property type="entry name" value="SQase_HpnE"/>
</dbReference>
<sequence length="448" mass="48600">MAIEAQHIAVIGAGWAGCTAAVELTLAGNQVTLYEASRQLGGRARRVDIDDTVLDNGQHILLGAYKQSLQMMRKVGIAPEQAMLRLPLQMNYPAGSGGMTFSAPRLPAPLHLLLALWRATGLQREDKLALARFSSAARWMDWRLNDDCSVSTLLERFDQTDRLIQLMWRPLCIAALNTRPEHASAQVFLAVLRDSLGARRSASDMLLPRRDLSSLFPQQAAAFIEERGGSLESGRSVRQLRRDGQQWQLQSGDSSQNFDAVVVATPPEIAATLLDGSADTELLAILRSFAYEPITTCYLQYASSTRLPQPFFALLDDPDNTDGGAAWGQFVFDRGQLDPAQAGLLAVVISASSAAIQDGHQALGSALASQLAAAFKQPQLAQPLWTKVISEKRATFACTPGLARPANDSGLERLMLAGDYTASDYPATLESAVRSGQQAARELLLQLR</sequence>
<dbReference type="GO" id="GO:0016491">
    <property type="term" value="F:oxidoreductase activity"/>
    <property type="evidence" value="ECO:0007669"/>
    <property type="project" value="InterPro"/>
</dbReference>
<dbReference type="InterPro" id="IPR002937">
    <property type="entry name" value="Amino_oxidase"/>
</dbReference>
<dbReference type="NCBIfam" id="TIGR03467">
    <property type="entry name" value="HpnE"/>
    <property type="match status" value="1"/>
</dbReference>
<evidence type="ECO:0000313" key="2">
    <source>
        <dbReference type="EMBL" id="AMP05519.1"/>
    </source>
</evidence>
<dbReference type="PATRIC" id="fig|279113.9.peg.3146"/>
<dbReference type="Gene3D" id="3.50.50.60">
    <property type="entry name" value="FAD/NAD(P)-binding domain"/>
    <property type="match status" value="1"/>
</dbReference>
<protein>
    <submittedName>
        <fullName evidence="2">Glucose inhibited division A family protein</fullName>
    </submittedName>
</protein>
<dbReference type="OrthoDB" id="7849608at2"/>
<dbReference type="STRING" id="279113.CPter91_3186"/>
<name>A0A127Q631_9BURK</name>
<feature type="domain" description="Amine oxidase" evidence="1">
    <location>
        <begin position="16"/>
        <end position="444"/>
    </location>
</feature>
<evidence type="ECO:0000313" key="3">
    <source>
        <dbReference type="Proteomes" id="UP000074561"/>
    </source>
</evidence>
<organism evidence="2 3">
    <name type="scientific">Collimonas pratensis</name>
    <dbReference type="NCBI Taxonomy" id="279113"/>
    <lineage>
        <taxon>Bacteria</taxon>
        <taxon>Pseudomonadati</taxon>
        <taxon>Pseudomonadota</taxon>
        <taxon>Betaproteobacteria</taxon>
        <taxon>Burkholderiales</taxon>
        <taxon>Oxalobacteraceae</taxon>
        <taxon>Collimonas</taxon>
    </lineage>
</organism>
<dbReference type="SUPFAM" id="SSF51905">
    <property type="entry name" value="FAD/NAD(P)-binding domain"/>
    <property type="match status" value="1"/>
</dbReference>